<comment type="caution">
    <text evidence="2">The sequence shown here is derived from an EMBL/GenBank/DDBJ whole genome shotgun (WGS) entry which is preliminary data.</text>
</comment>
<keyword evidence="1" id="KW-0472">Membrane</keyword>
<dbReference type="Proteomes" id="UP001432322">
    <property type="component" value="Unassembled WGS sequence"/>
</dbReference>
<keyword evidence="3" id="KW-1185">Reference proteome</keyword>
<feature type="non-terminal residue" evidence="2">
    <location>
        <position position="227"/>
    </location>
</feature>
<evidence type="ECO:0000313" key="3">
    <source>
        <dbReference type="Proteomes" id="UP001432322"/>
    </source>
</evidence>
<proteinExistence type="predicted"/>
<gene>
    <name evidence="2" type="ORF">PFISCL1PPCAC_10307</name>
</gene>
<feature type="transmembrane region" description="Helical" evidence="1">
    <location>
        <begin position="92"/>
        <end position="112"/>
    </location>
</feature>
<evidence type="ECO:0000256" key="1">
    <source>
        <dbReference type="SAM" id="Phobius"/>
    </source>
</evidence>
<dbReference type="InterPro" id="IPR019426">
    <property type="entry name" value="7TM_GPCR_serpentine_rcpt_Srv"/>
</dbReference>
<evidence type="ECO:0008006" key="4">
    <source>
        <dbReference type="Google" id="ProtNLM"/>
    </source>
</evidence>
<reference evidence="2" key="1">
    <citation type="submission" date="2023-10" db="EMBL/GenBank/DDBJ databases">
        <title>Genome assembly of Pristionchus species.</title>
        <authorList>
            <person name="Yoshida K."/>
            <person name="Sommer R.J."/>
        </authorList>
    </citation>
    <scope>NUCLEOTIDE SEQUENCE</scope>
    <source>
        <strain evidence="2">RS5133</strain>
    </source>
</reference>
<dbReference type="AlphaFoldDB" id="A0AAV5VH61"/>
<feature type="transmembrane region" description="Helical" evidence="1">
    <location>
        <begin position="43"/>
        <end position="61"/>
    </location>
</feature>
<evidence type="ECO:0000313" key="2">
    <source>
        <dbReference type="EMBL" id="GMT19010.1"/>
    </source>
</evidence>
<protein>
    <recommendedName>
        <fullName evidence="4">G protein-coupled receptor</fullName>
    </recommendedName>
</protein>
<keyword evidence="1" id="KW-1133">Transmembrane helix</keyword>
<organism evidence="2 3">
    <name type="scientific">Pristionchus fissidentatus</name>
    <dbReference type="NCBI Taxonomy" id="1538716"/>
    <lineage>
        <taxon>Eukaryota</taxon>
        <taxon>Metazoa</taxon>
        <taxon>Ecdysozoa</taxon>
        <taxon>Nematoda</taxon>
        <taxon>Chromadorea</taxon>
        <taxon>Rhabditida</taxon>
        <taxon>Rhabditina</taxon>
        <taxon>Diplogasteromorpha</taxon>
        <taxon>Diplogasteroidea</taxon>
        <taxon>Neodiplogasteridae</taxon>
        <taxon>Pristionchus</taxon>
    </lineage>
</organism>
<dbReference type="PANTHER" id="PTHR31552:SF31">
    <property type="entry name" value="SERPENTINE RECEPTOR CLASS GAMMA"/>
    <property type="match status" value="1"/>
</dbReference>
<dbReference type="PANTHER" id="PTHR31552">
    <property type="entry name" value="SERPENTINE RECEPTOR CLASS GAMMA"/>
    <property type="match status" value="1"/>
</dbReference>
<accession>A0AAV5VH61</accession>
<dbReference type="EMBL" id="BTSY01000003">
    <property type="protein sequence ID" value="GMT19010.1"/>
    <property type="molecule type" value="Genomic_DNA"/>
</dbReference>
<feature type="transmembrane region" description="Helical" evidence="1">
    <location>
        <begin position="173"/>
        <end position="193"/>
    </location>
</feature>
<feature type="transmembrane region" description="Helical" evidence="1">
    <location>
        <begin position="133"/>
        <end position="161"/>
    </location>
</feature>
<dbReference type="Pfam" id="PF10323">
    <property type="entry name" value="7TM_GPCR_Srv"/>
    <property type="match status" value="1"/>
</dbReference>
<keyword evidence="1" id="KW-0812">Transmembrane</keyword>
<name>A0AAV5VH61_9BILA</name>
<sequence length="227" mass="25612">MCNTIAATGATIGKLIILAQRYFILKSLSFDEQKWSGSTMRRLIFIQFFIPTLISLFYAFGNMKTKLTKEGVLVLNGGEDRLTVAIKVCNNTIYAIYIISGFAFALLFSRSYKRMKRHAEAETKSNLVNKQRVMIIFVLGCTIAHLIKSIHQIVWTIAAAIGNQAMIDAVYPLYTYANGIANFASPVILLLCFRRVRWLLVEGCIDRPRKRTAISSTHQSISNDKMD</sequence>